<dbReference type="EMBL" id="JAZHXI010000018">
    <property type="protein sequence ID" value="KAL2061564.1"/>
    <property type="molecule type" value="Genomic_DNA"/>
</dbReference>
<evidence type="ECO:0000256" key="6">
    <source>
        <dbReference type="ARBA" id="ARBA00023033"/>
    </source>
</evidence>
<dbReference type="PRINTS" id="PR00465">
    <property type="entry name" value="EP450IV"/>
</dbReference>
<evidence type="ECO:0000256" key="5">
    <source>
        <dbReference type="ARBA" id="ARBA00023004"/>
    </source>
</evidence>
<dbReference type="InterPro" id="IPR036396">
    <property type="entry name" value="Cyt_P450_sf"/>
</dbReference>
<evidence type="ECO:0000256" key="4">
    <source>
        <dbReference type="ARBA" id="ARBA00023002"/>
    </source>
</evidence>
<dbReference type="PRINTS" id="PR00385">
    <property type="entry name" value="P450"/>
</dbReference>
<accession>A0ABR4BWW4</accession>
<evidence type="ECO:0008006" key="11">
    <source>
        <dbReference type="Google" id="ProtNLM"/>
    </source>
</evidence>
<keyword evidence="8" id="KW-1133">Transmembrane helix</keyword>
<feature type="transmembrane region" description="Helical" evidence="8">
    <location>
        <begin position="251"/>
        <end position="273"/>
    </location>
</feature>
<evidence type="ECO:0000313" key="9">
    <source>
        <dbReference type="EMBL" id="KAL2061564.1"/>
    </source>
</evidence>
<reference evidence="9 10" key="1">
    <citation type="journal article" date="2024" name="Commun. Biol.">
        <title>Comparative genomic analysis of thermophilic fungi reveals convergent evolutionary adaptations and gene losses.</title>
        <authorList>
            <person name="Steindorff A.S."/>
            <person name="Aguilar-Pontes M.V."/>
            <person name="Robinson A.J."/>
            <person name="Andreopoulos B."/>
            <person name="LaButti K."/>
            <person name="Kuo A."/>
            <person name="Mondo S."/>
            <person name="Riley R."/>
            <person name="Otillar R."/>
            <person name="Haridas S."/>
            <person name="Lipzen A."/>
            <person name="Grimwood J."/>
            <person name="Schmutz J."/>
            <person name="Clum A."/>
            <person name="Reid I.D."/>
            <person name="Moisan M.C."/>
            <person name="Butler G."/>
            <person name="Nguyen T.T.M."/>
            <person name="Dewar K."/>
            <person name="Conant G."/>
            <person name="Drula E."/>
            <person name="Henrissat B."/>
            <person name="Hansel C."/>
            <person name="Singer S."/>
            <person name="Hutchinson M.I."/>
            <person name="de Vries R.P."/>
            <person name="Natvig D.O."/>
            <person name="Powell A.J."/>
            <person name="Tsang A."/>
            <person name="Grigoriev I.V."/>
        </authorList>
    </citation>
    <scope>NUCLEOTIDE SEQUENCE [LARGE SCALE GENOMIC DNA]</scope>
    <source>
        <strain evidence="9 10">CBS 494.80</strain>
    </source>
</reference>
<dbReference type="Proteomes" id="UP001595075">
    <property type="component" value="Unassembled WGS sequence"/>
</dbReference>
<dbReference type="PANTHER" id="PTHR24305">
    <property type="entry name" value="CYTOCHROME P450"/>
    <property type="match status" value="1"/>
</dbReference>
<comment type="cofactor">
    <cofactor evidence="1">
        <name>heme</name>
        <dbReference type="ChEBI" id="CHEBI:30413"/>
    </cofactor>
</comment>
<feature type="transmembrane region" description="Helical" evidence="8">
    <location>
        <begin position="52"/>
        <end position="73"/>
    </location>
</feature>
<dbReference type="InterPro" id="IPR001128">
    <property type="entry name" value="Cyt_P450"/>
</dbReference>
<evidence type="ECO:0000256" key="7">
    <source>
        <dbReference type="RuleBase" id="RU000461"/>
    </source>
</evidence>
<proteinExistence type="inferred from homology"/>
<keyword evidence="3 7" id="KW-0479">Metal-binding</keyword>
<sequence length="544" mass="60963">MFATAAGLGVIAHLLFFKRIEIDTHPLLLFTIFCLSPVVLHLVFLTTHLQSFLLVATFTTSLLASIAVYRLYFHPLRQFPGRRLAKLTQLHSLILTAKSNLKWHQVLQSLHSQYGDYVRTGPRELSICDPAAIKCILGYGAKPGKGPAYDSMEESVNTTRDREFHTERRKIWDSSLKSLVSTYAPQIEEFTSMLLIRLRSSVDTPITINNVALHYSYDVATQLAFGQAGGFISGNQSEAARTVMAGIKDATFALGLLYHVPWILTLLTTFAFLPGPLRGWNNWSEKMLKERKERGAEKPDLMEYLIANTPDTKKGNNLLFAESRVIVAAGSDTTATALITLFTLLASSPTLVAQIRAEVDSKFANNPPTFSCATSYPVLDSFINETLRLYPPTLFATQRTNLDIPLLIPSSPLQPKTLTQEGTYIPRDTILSMPTYTLHRDARNFSLPTEFIPERWTTKPELVLNRQAFIPFSTGMTNCPGKKLAMMELRDVIARTIFEFDVCLAESVRENFDMETFMSGMKDCFMATVPEIDLVFTMRKLATG</sequence>
<organism evidence="9 10">
    <name type="scientific">Oculimacula yallundae</name>
    <dbReference type="NCBI Taxonomy" id="86028"/>
    <lineage>
        <taxon>Eukaryota</taxon>
        <taxon>Fungi</taxon>
        <taxon>Dikarya</taxon>
        <taxon>Ascomycota</taxon>
        <taxon>Pezizomycotina</taxon>
        <taxon>Leotiomycetes</taxon>
        <taxon>Helotiales</taxon>
        <taxon>Ploettnerulaceae</taxon>
        <taxon>Oculimacula</taxon>
    </lineage>
</organism>
<evidence type="ECO:0000256" key="8">
    <source>
        <dbReference type="SAM" id="Phobius"/>
    </source>
</evidence>
<evidence type="ECO:0000256" key="3">
    <source>
        <dbReference type="ARBA" id="ARBA00022723"/>
    </source>
</evidence>
<dbReference type="InterPro" id="IPR050121">
    <property type="entry name" value="Cytochrome_P450_monoxygenase"/>
</dbReference>
<gene>
    <name evidence="9" type="ORF">VTL71DRAFT_6941</name>
</gene>
<dbReference type="InterPro" id="IPR017972">
    <property type="entry name" value="Cyt_P450_CS"/>
</dbReference>
<dbReference type="InterPro" id="IPR002403">
    <property type="entry name" value="Cyt_P450_E_grp-IV"/>
</dbReference>
<dbReference type="PROSITE" id="PS00086">
    <property type="entry name" value="CYTOCHROME_P450"/>
    <property type="match status" value="1"/>
</dbReference>
<keyword evidence="7" id="KW-0349">Heme</keyword>
<keyword evidence="5 7" id="KW-0408">Iron</keyword>
<evidence type="ECO:0000256" key="2">
    <source>
        <dbReference type="ARBA" id="ARBA00010617"/>
    </source>
</evidence>
<comment type="caution">
    <text evidence="9">The sequence shown here is derived from an EMBL/GenBank/DDBJ whole genome shotgun (WGS) entry which is preliminary data.</text>
</comment>
<protein>
    <recommendedName>
        <fullName evidence="11">Cytochrome P450</fullName>
    </recommendedName>
</protein>
<keyword evidence="6 7" id="KW-0503">Monooxygenase</keyword>
<keyword evidence="10" id="KW-1185">Reference proteome</keyword>
<evidence type="ECO:0000256" key="1">
    <source>
        <dbReference type="ARBA" id="ARBA00001971"/>
    </source>
</evidence>
<dbReference type="CDD" id="cd11061">
    <property type="entry name" value="CYP67-like"/>
    <property type="match status" value="1"/>
</dbReference>
<feature type="transmembrane region" description="Helical" evidence="8">
    <location>
        <begin position="27"/>
        <end position="46"/>
    </location>
</feature>
<comment type="similarity">
    <text evidence="2 7">Belongs to the cytochrome P450 family.</text>
</comment>
<keyword evidence="8" id="KW-0812">Transmembrane</keyword>
<keyword evidence="8" id="KW-0472">Membrane</keyword>
<dbReference type="PANTHER" id="PTHR24305:SF187">
    <property type="entry name" value="P450, PUTATIVE (EUROFUNG)-RELATED"/>
    <property type="match status" value="1"/>
</dbReference>
<keyword evidence="4 7" id="KW-0560">Oxidoreductase</keyword>
<dbReference type="Gene3D" id="1.10.630.10">
    <property type="entry name" value="Cytochrome P450"/>
    <property type="match status" value="1"/>
</dbReference>
<dbReference type="Pfam" id="PF00067">
    <property type="entry name" value="p450"/>
    <property type="match status" value="1"/>
</dbReference>
<dbReference type="SUPFAM" id="SSF48264">
    <property type="entry name" value="Cytochrome P450"/>
    <property type="match status" value="1"/>
</dbReference>
<evidence type="ECO:0000313" key="10">
    <source>
        <dbReference type="Proteomes" id="UP001595075"/>
    </source>
</evidence>
<name>A0ABR4BWW4_9HELO</name>